<dbReference type="Gene3D" id="3.90.1140.10">
    <property type="entry name" value="Cyclic phosphodiesterase"/>
    <property type="match status" value="1"/>
</dbReference>
<dbReference type="PANTHER" id="PTHR40037">
    <property type="entry name" value="PHOSPHOESTERASE YJCG-RELATED"/>
    <property type="match status" value="1"/>
</dbReference>
<gene>
    <name evidence="1" type="ORF">FK178_14115</name>
</gene>
<protein>
    <submittedName>
        <fullName evidence="1">2'-5' RNA ligase family protein</fullName>
    </submittedName>
</protein>
<dbReference type="Proteomes" id="UP000321954">
    <property type="component" value="Chromosome"/>
</dbReference>
<dbReference type="AlphaFoldDB" id="A0A5B8YMP7"/>
<reference evidence="1 2" key="1">
    <citation type="submission" date="2019-08" db="EMBL/GenBank/DDBJ databases">
        <title>Antarcticibacterium arcticum sp. nov., a bacterium isolated from marine sediment of the Canadian Beaufort Sea.</title>
        <authorList>
            <person name="Lee Y.M."/>
            <person name="Baek K."/>
            <person name="Lee D.-H."/>
            <person name="Shin S.C."/>
            <person name="Jin Y.K."/>
            <person name="Park Y."/>
        </authorList>
    </citation>
    <scope>NUCLEOTIDE SEQUENCE [LARGE SCALE GENOMIC DNA]</scope>
    <source>
        <strain evidence="1 2">PAMC 28998</strain>
    </source>
</reference>
<keyword evidence="1" id="KW-0436">Ligase</keyword>
<proteinExistence type="predicted"/>
<dbReference type="GO" id="GO:0016874">
    <property type="term" value="F:ligase activity"/>
    <property type="evidence" value="ECO:0007669"/>
    <property type="project" value="UniProtKB-KW"/>
</dbReference>
<dbReference type="KEGG" id="anp:FK178_14115"/>
<dbReference type="InterPro" id="IPR009097">
    <property type="entry name" value="Cyclic_Pdiesterase"/>
</dbReference>
<evidence type="ECO:0000313" key="1">
    <source>
        <dbReference type="EMBL" id="QED38781.1"/>
    </source>
</evidence>
<dbReference type="EMBL" id="CP042476">
    <property type="protein sequence ID" value="QED38781.1"/>
    <property type="molecule type" value="Genomic_DNA"/>
</dbReference>
<name>A0A5B8YMP7_9FLAO</name>
<dbReference type="Pfam" id="PF13563">
    <property type="entry name" value="2_5_RNA_ligase2"/>
    <property type="match status" value="1"/>
</dbReference>
<evidence type="ECO:0000313" key="2">
    <source>
        <dbReference type="Proteomes" id="UP000321954"/>
    </source>
</evidence>
<organism evidence="1 2">
    <name type="scientific">Antarcticibacterium arcticum</name>
    <dbReference type="NCBI Taxonomy" id="2585771"/>
    <lineage>
        <taxon>Bacteria</taxon>
        <taxon>Pseudomonadati</taxon>
        <taxon>Bacteroidota</taxon>
        <taxon>Flavobacteriia</taxon>
        <taxon>Flavobacteriales</taxon>
        <taxon>Flavobacteriaceae</taxon>
        <taxon>Antarcticibacterium</taxon>
    </lineage>
</organism>
<sequence length="236" mass="27870">MVKFQKVQELCQRPRNRDYLSFPSSIPLKCTQLFITQRYVEILYNFICRDNHQFKKCGMKQFFIALVPENDLKLKLEEIKNSFAKTYNSHHALKLPPHITLIPPFKMQQEAEVTLIQVLRQTAENTNNFELQLNGFGAFPPRVIFIDVINSFALTNLFNRLYVNAQPLFPAKPQREYHPHITIATRDLKKQKFEEAWSVFRERDFIDIFPVHSLFLLGHNGRTWEILNEFPFAPEA</sequence>
<keyword evidence="2" id="KW-1185">Reference proteome</keyword>
<dbReference type="InterPro" id="IPR050580">
    <property type="entry name" value="2H_phosphoesterase_YjcG-like"/>
</dbReference>
<dbReference type="PANTHER" id="PTHR40037:SF1">
    <property type="entry name" value="PHOSPHOESTERASE SAOUHSC_00951-RELATED"/>
    <property type="match status" value="1"/>
</dbReference>
<dbReference type="OrthoDB" id="1951600at2"/>
<dbReference type="SUPFAM" id="SSF55144">
    <property type="entry name" value="LigT-like"/>
    <property type="match status" value="1"/>
</dbReference>
<accession>A0A5B8YMP7</accession>